<name>A0ABY9R5R9_9BACT</name>
<proteinExistence type="predicted"/>
<accession>A0ABY9R5R9</accession>
<dbReference type="Pfam" id="PF11681">
    <property type="entry name" value="Phage_Tube_PhiTE"/>
    <property type="match status" value="1"/>
</dbReference>
<dbReference type="InterPro" id="IPR021695">
    <property type="entry name" value="Phage_KPP10_Orf10"/>
</dbReference>
<dbReference type="RefSeq" id="WP_309542525.1">
    <property type="nucleotide sequence ID" value="NZ_CP133659.1"/>
</dbReference>
<sequence>MTTYSFLDVQASIDGPGGNFQLGSGAGNAEEGITIEPTGDKNTMTIGADGTGMHSLHADSSGTITIRLLKTSPTNAQLQNMYNYQTASSRYHGRNTIVVRNPITGDVTTCTEVAFAKQPPLSEAKAPGPSEWVFHAIAISKKLGSGTPELE</sequence>
<evidence type="ECO:0000256" key="1">
    <source>
        <dbReference type="SAM" id="MobiDB-lite"/>
    </source>
</evidence>
<gene>
    <name evidence="2" type="ORF">KPS_001265</name>
</gene>
<dbReference type="Proteomes" id="UP001180616">
    <property type="component" value="Chromosome"/>
</dbReference>
<feature type="compositionally biased region" description="Gly residues" evidence="1">
    <location>
        <begin position="17"/>
        <end position="26"/>
    </location>
</feature>
<feature type="region of interest" description="Disordered" evidence="1">
    <location>
        <begin position="17"/>
        <end position="41"/>
    </location>
</feature>
<evidence type="ECO:0000313" key="3">
    <source>
        <dbReference type="Proteomes" id="UP001180616"/>
    </source>
</evidence>
<dbReference type="EMBL" id="CP133659">
    <property type="protein sequence ID" value="WMW66661.1"/>
    <property type="molecule type" value="Genomic_DNA"/>
</dbReference>
<organism evidence="2 3">
    <name type="scientific">Nitratidesulfovibrio liaohensis</name>
    <dbReference type="NCBI Taxonomy" id="2604158"/>
    <lineage>
        <taxon>Bacteria</taxon>
        <taxon>Pseudomonadati</taxon>
        <taxon>Thermodesulfobacteriota</taxon>
        <taxon>Desulfovibrionia</taxon>
        <taxon>Desulfovibrionales</taxon>
        <taxon>Desulfovibrionaceae</taxon>
        <taxon>Nitratidesulfovibrio</taxon>
    </lineage>
</organism>
<keyword evidence="3" id="KW-1185">Reference proteome</keyword>
<protein>
    <submittedName>
        <fullName evidence="2">DUF3277 family protein</fullName>
    </submittedName>
</protein>
<reference evidence="2" key="1">
    <citation type="submission" date="2023-09" db="EMBL/GenBank/DDBJ databases">
        <authorList>
            <consortium name="CW5 consortium"/>
            <person name="Lu C.-W."/>
        </authorList>
    </citation>
    <scope>NUCLEOTIDE SEQUENCE</scope>
    <source>
        <strain evidence="2">KPS</strain>
    </source>
</reference>
<evidence type="ECO:0000313" key="2">
    <source>
        <dbReference type="EMBL" id="WMW66661.1"/>
    </source>
</evidence>